<dbReference type="CDD" id="cd06170">
    <property type="entry name" value="LuxR_C_like"/>
    <property type="match status" value="1"/>
</dbReference>
<evidence type="ECO:0000256" key="2">
    <source>
        <dbReference type="ARBA" id="ARBA00023125"/>
    </source>
</evidence>
<keyword evidence="2" id="KW-0238">DNA-binding</keyword>
<keyword evidence="3" id="KW-0804">Transcription</keyword>
<organism evidence="6 7">
    <name type="scientific">Candidimonas nitroreducens</name>
    <dbReference type="NCBI Taxonomy" id="683354"/>
    <lineage>
        <taxon>Bacteria</taxon>
        <taxon>Pseudomonadati</taxon>
        <taxon>Pseudomonadota</taxon>
        <taxon>Betaproteobacteria</taxon>
        <taxon>Burkholderiales</taxon>
        <taxon>Alcaligenaceae</taxon>
        <taxon>Candidimonas</taxon>
    </lineage>
</organism>
<evidence type="ECO:0000256" key="3">
    <source>
        <dbReference type="ARBA" id="ARBA00023163"/>
    </source>
</evidence>
<dbReference type="EMBL" id="NJIH01000007">
    <property type="protein sequence ID" value="OWT59087.1"/>
    <property type="molecule type" value="Genomic_DNA"/>
</dbReference>
<comment type="caution">
    <text evidence="6">The sequence shown here is derived from an EMBL/GenBank/DDBJ whole genome shotgun (WGS) entry which is preliminary data.</text>
</comment>
<dbReference type="Gene3D" id="1.10.10.10">
    <property type="entry name" value="Winged helix-like DNA-binding domain superfamily/Winged helix DNA-binding domain"/>
    <property type="match status" value="1"/>
</dbReference>
<dbReference type="Proteomes" id="UP000214603">
    <property type="component" value="Unassembled WGS sequence"/>
</dbReference>
<evidence type="ECO:0000256" key="4">
    <source>
        <dbReference type="SAM" id="MobiDB-lite"/>
    </source>
</evidence>
<dbReference type="OrthoDB" id="9774661at2"/>
<evidence type="ECO:0000313" key="7">
    <source>
        <dbReference type="Proteomes" id="UP000214603"/>
    </source>
</evidence>
<dbReference type="GO" id="GO:0006355">
    <property type="term" value="P:regulation of DNA-templated transcription"/>
    <property type="evidence" value="ECO:0007669"/>
    <property type="project" value="InterPro"/>
</dbReference>
<name>A0A225MCU3_9BURK</name>
<dbReference type="SMART" id="SM00421">
    <property type="entry name" value="HTH_LUXR"/>
    <property type="match status" value="1"/>
</dbReference>
<dbReference type="InterPro" id="IPR016032">
    <property type="entry name" value="Sig_transdc_resp-reg_C-effctor"/>
</dbReference>
<protein>
    <submittedName>
        <fullName evidence="6">Helix-turn-helix transcriptional regulator</fullName>
    </submittedName>
</protein>
<keyword evidence="1" id="KW-0805">Transcription regulation</keyword>
<reference evidence="7" key="1">
    <citation type="submission" date="2017-06" db="EMBL/GenBank/DDBJ databases">
        <title>Herbaspirillum phytohormonus sp. nov., isolated from the root nodule of Robinia pseudoacacia in lead-zinc mine.</title>
        <authorList>
            <person name="Fan M."/>
            <person name="Lin Y."/>
        </authorList>
    </citation>
    <scope>NUCLEOTIDE SEQUENCE [LARGE SCALE GENOMIC DNA]</scope>
    <source>
        <strain evidence="7">SC-089</strain>
    </source>
</reference>
<keyword evidence="7" id="KW-1185">Reference proteome</keyword>
<dbReference type="GO" id="GO:0003677">
    <property type="term" value="F:DNA binding"/>
    <property type="evidence" value="ECO:0007669"/>
    <property type="project" value="UniProtKB-KW"/>
</dbReference>
<dbReference type="AlphaFoldDB" id="A0A225MCU3"/>
<accession>A0A225MCU3</accession>
<dbReference type="RefSeq" id="WP_088603818.1">
    <property type="nucleotide sequence ID" value="NZ_NJIH01000007.1"/>
</dbReference>
<dbReference type="SUPFAM" id="SSF46894">
    <property type="entry name" value="C-terminal effector domain of the bipartite response regulators"/>
    <property type="match status" value="1"/>
</dbReference>
<dbReference type="PANTHER" id="PTHR44688:SF16">
    <property type="entry name" value="DNA-BINDING TRANSCRIPTIONAL ACTIVATOR DEVR_DOSR"/>
    <property type="match status" value="1"/>
</dbReference>
<evidence type="ECO:0000256" key="1">
    <source>
        <dbReference type="ARBA" id="ARBA00023015"/>
    </source>
</evidence>
<evidence type="ECO:0000259" key="5">
    <source>
        <dbReference type="PROSITE" id="PS50043"/>
    </source>
</evidence>
<sequence>MNPLTDRELDCLSWAAIGKTSWEIGAILGIAERTANFHIHNACRKLQVHGRQAAITAALQAGWLTVEPAPEKTHPPHAADTRTQQRLQGPLPGHRAAAKA</sequence>
<gene>
    <name evidence="6" type="ORF">CEY11_12930</name>
</gene>
<proteinExistence type="predicted"/>
<dbReference type="PRINTS" id="PR00038">
    <property type="entry name" value="HTHLUXR"/>
</dbReference>
<dbReference type="InterPro" id="IPR000792">
    <property type="entry name" value="Tscrpt_reg_LuxR_C"/>
</dbReference>
<feature type="compositionally biased region" description="Basic and acidic residues" evidence="4">
    <location>
        <begin position="69"/>
        <end position="80"/>
    </location>
</feature>
<dbReference type="InterPro" id="IPR036388">
    <property type="entry name" value="WH-like_DNA-bd_sf"/>
</dbReference>
<dbReference type="PANTHER" id="PTHR44688">
    <property type="entry name" value="DNA-BINDING TRANSCRIPTIONAL ACTIVATOR DEVR_DOSR"/>
    <property type="match status" value="1"/>
</dbReference>
<dbReference type="Pfam" id="PF00196">
    <property type="entry name" value="GerE"/>
    <property type="match status" value="1"/>
</dbReference>
<feature type="domain" description="HTH luxR-type" evidence="5">
    <location>
        <begin position="1"/>
        <end position="62"/>
    </location>
</feature>
<evidence type="ECO:0000313" key="6">
    <source>
        <dbReference type="EMBL" id="OWT59087.1"/>
    </source>
</evidence>
<feature type="region of interest" description="Disordered" evidence="4">
    <location>
        <begin position="68"/>
        <end position="100"/>
    </location>
</feature>
<dbReference type="PROSITE" id="PS50043">
    <property type="entry name" value="HTH_LUXR_2"/>
    <property type="match status" value="1"/>
</dbReference>